<comment type="similarity">
    <text evidence="3">Belongs to the HARBI1 family.</text>
</comment>
<accession>A0A6I9WGC5</accession>
<reference evidence="10" key="1">
    <citation type="submission" date="2025-08" db="UniProtKB">
        <authorList>
            <consortium name="RefSeq"/>
        </authorList>
    </citation>
    <scope>IDENTIFICATION</scope>
</reference>
<evidence type="ECO:0000259" key="8">
    <source>
        <dbReference type="Pfam" id="PF13359"/>
    </source>
</evidence>
<name>A0A6I9WGC5_9HYME</name>
<evidence type="ECO:0000256" key="1">
    <source>
        <dbReference type="ARBA" id="ARBA00001968"/>
    </source>
</evidence>
<keyword evidence="9" id="KW-1185">Reference proteome</keyword>
<dbReference type="GO" id="GO:0046872">
    <property type="term" value="F:metal ion binding"/>
    <property type="evidence" value="ECO:0007669"/>
    <property type="project" value="UniProtKB-KW"/>
</dbReference>
<dbReference type="InterPro" id="IPR027806">
    <property type="entry name" value="HARBI1_dom"/>
</dbReference>
<keyword evidence="5" id="KW-0479">Metal-binding</keyword>
<comment type="cofactor">
    <cofactor evidence="1">
        <name>a divalent metal cation</name>
        <dbReference type="ChEBI" id="CHEBI:60240"/>
    </cofactor>
</comment>
<keyword evidence="7" id="KW-0539">Nucleus</keyword>
<dbReference type="OrthoDB" id="2668416at2759"/>
<dbReference type="GeneID" id="105422908"/>
<dbReference type="Pfam" id="PF13359">
    <property type="entry name" value="DDE_Tnp_4"/>
    <property type="match status" value="1"/>
</dbReference>
<dbReference type="Proteomes" id="UP000504615">
    <property type="component" value="Unplaced"/>
</dbReference>
<dbReference type="GO" id="GO:0004518">
    <property type="term" value="F:nuclease activity"/>
    <property type="evidence" value="ECO:0007669"/>
    <property type="project" value="UniProtKB-KW"/>
</dbReference>
<evidence type="ECO:0000256" key="5">
    <source>
        <dbReference type="ARBA" id="ARBA00022723"/>
    </source>
</evidence>
<dbReference type="KEGG" id="pbar:105422908"/>
<feature type="domain" description="DDE Tnp4" evidence="8">
    <location>
        <begin position="115"/>
        <end position="212"/>
    </location>
</feature>
<proteinExistence type="inferred from homology"/>
<dbReference type="PANTHER" id="PTHR22930">
    <property type="match status" value="1"/>
</dbReference>
<protein>
    <submittedName>
        <fullName evidence="10">Nuclease HARBI1</fullName>
    </submittedName>
</protein>
<keyword evidence="6" id="KW-0378">Hydrolase</keyword>
<gene>
    <name evidence="10" type="primary">LOC105422908</name>
</gene>
<evidence type="ECO:0000256" key="7">
    <source>
        <dbReference type="ARBA" id="ARBA00023242"/>
    </source>
</evidence>
<dbReference type="RefSeq" id="XP_011630788.2">
    <property type="nucleotide sequence ID" value="XM_011632486.2"/>
</dbReference>
<evidence type="ECO:0000256" key="2">
    <source>
        <dbReference type="ARBA" id="ARBA00004123"/>
    </source>
</evidence>
<organism evidence="9 10">
    <name type="scientific">Pogonomyrmex barbatus</name>
    <name type="common">red harvester ant</name>
    <dbReference type="NCBI Taxonomy" id="144034"/>
    <lineage>
        <taxon>Eukaryota</taxon>
        <taxon>Metazoa</taxon>
        <taxon>Ecdysozoa</taxon>
        <taxon>Arthropoda</taxon>
        <taxon>Hexapoda</taxon>
        <taxon>Insecta</taxon>
        <taxon>Pterygota</taxon>
        <taxon>Neoptera</taxon>
        <taxon>Endopterygota</taxon>
        <taxon>Hymenoptera</taxon>
        <taxon>Apocrita</taxon>
        <taxon>Aculeata</taxon>
        <taxon>Formicoidea</taxon>
        <taxon>Formicidae</taxon>
        <taxon>Myrmicinae</taxon>
        <taxon>Pogonomyrmex</taxon>
    </lineage>
</organism>
<dbReference type="GO" id="GO:0016787">
    <property type="term" value="F:hydrolase activity"/>
    <property type="evidence" value="ECO:0007669"/>
    <property type="project" value="UniProtKB-KW"/>
</dbReference>
<evidence type="ECO:0000256" key="3">
    <source>
        <dbReference type="ARBA" id="ARBA00006958"/>
    </source>
</evidence>
<keyword evidence="4" id="KW-0540">Nuclease</keyword>
<evidence type="ECO:0000313" key="9">
    <source>
        <dbReference type="Proteomes" id="UP000504615"/>
    </source>
</evidence>
<evidence type="ECO:0000256" key="4">
    <source>
        <dbReference type="ARBA" id="ARBA00022722"/>
    </source>
</evidence>
<evidence type="ECO:0000256" key="6">
    <source>
        <dbReference type="ARBA" id="ARBA00022801"/>
    </source>
</evidence>
<sequence length="229" mass="26156">MSRNTFEFVLSIIAPNLKRYYPGLEMISPEKQFLICIWRMATLDSDRSICEKFNVSPSTALLTTRRVTSAFANLASIFIKWPVGNNVQEVWAGFEAISAFPKVIGAIDDTHVSIPSLHINPEAYVNRKGYFSIQLQGMCDHKLCFTHCYIGHIGSVHDHRVFRLSEIQDALGNPEKFPDGCHLIDDFAYKLHDNLIIPYRDNGHLTERQKITITAIPQRELPLKKHLVF</sequence>
<dbReference type="PANTHER" id="PTHR22930:SF85">
    <property type="entry name" value="GH03217P-RELATED"/>
    <property type="match status" value="1"/>
</dbReference>
<dbReference type="GO" id="GO:0005634">
    <property type="term" value="C:nucleus"/>
    <property type="evidence" value="ECO:0007669"/>
    <property type="project" value="UniProtKB-SubCell"/>
</dbReference>
<dbReference type="InterPro" id="IPR045249">
    <property type="entry name" value="HARBI1-like"/>
</dbReference>
<evidence type="ECO:0000313" key="10">
    <source>
        <dbReference type="RefSeq" id="XP_011630788.2"/>
    </source>
</evidence>
<comment type="subcellular location">
    <subcellularLocation>
        <location evidence="2">Nucleus</location>
    </subcellularLocation>
</comment>
<dbReference type="AlphaFoldDB" id="A0A6I9WGC5"/>